<protein>
    <submittedName>
        <fullName evidence="2">Uncharacterized protein</fullName>
    </submittedName>
</protein>
<organism evidence="2 3">
    <name type="scientific">Gaetbulibacter aquiaggeris</name>
    <dbReference type="NCBI Taxonomy" id="1735373"/>
    <lineage>
        <taxon>Bacteria</taxon>
        <taxon>Pseudomonadati</taxon>
        <taxon>Bacteroidota</taxon>
        <taxon>Flavobacteriia</taxon>
        <taxon>Flavobacteriales</taxon>
        <taxon>Flavobacteriaceae</taxon>
        <taxon>Gaetbulibacter</taxon>
    </lineage>
</organism>
<feature type="chain" id="PRO_5045223380" evidence="1">
    <location>
        <begin position="24"/>
        <end position="248"/>
    </location>
</feature>
<sequence length="248" mass="28679">MKTIKATFFMALLMSFTFNFSQAQQRYQIHVDNVKPSMVGEYEKTAKAFVDACNEHNPEGPWVTATTNDMKYMYISPMENFAELDKNLYSDMSKAMGDAWGKIFSDFDKCYDSHSDFVITLAEGLTYMPEGISMTQEGLNYRNWYYLYYTPENSRNIWEAMKGVKQLFESKGSKSYYRVYRSGFGCPENFYLVAVSSKDELDSAVQGKANEEILGEERGPVFEKLMKYVSRLEEVTGYMRPDLSYSPK</sequence>
<keyword evidence="3" id="KW-1185">Reference proteome</keyword>
<reference evidence="2 3" key="1">
    <citation type="submission" date="2024-02" db="EMBL/GenBank/DDBJ databases">
        <title>A Gaetbulibacter species isolated from tidal flats and genomic insights of their niches.</title>
        <authorList>
            <person name="Ye Y."/>
        </authorList>
    </citation>
    <scope>NUCLEOTIDE SEQUENCE [LARGE SCALE GENOMIC DNA]</scope>
    <source>
        <strain evidence="2 3">KEM-8</strain>
    </source>
</reference>
<accession>A0ABW7MSP1</accession>
<dbReference type="Proteomes" id="UP001610104">
    <property type="component" value="Unassembled WGS sequence"/>
</dbReference>
<dbReference type="RefSeq" id="WP_395438635.1">
    <property type="nucleotide sequence ID" value="NZ_JBAWKC010000003.1"/>
</dbReference>
<evidence type="ECO:0000313" key="3">
    <source>
        <dbReference type="Proteomes" id="UP001610104"/>
    </source>
</evidence>
<gene>
    <name evidence="2" type="ORF">V8G56_11685</name>
</gene>
<evidence type="ECO:0000256" key="1">
    <source>
        <dbReference type="SAM" id="SignalP"/>
    </source>
</evidence>
<keyword evidence="1" id="KW-0732">Signal</keyword>
<feature type="signal peptide" evidence="1">
    <location>
        <begin position="1"/>
        <end position="23"/>
    </location>
</feature>
<comment type="caution">
    <text evidence="2">The sequence shown here is derived from an EMBL/GenBank/DDBJ whole genome shotgun (WGS) entry which is preliminary data.</text>
</comment>
<proteinExistence type="predicted"/>
<name>A0ABW7MSP1_9FLAO</name>
<dbReference type="EMBL" id="JBAWKC010000003">
    <property type="protein sequence ID" value="MFH6769403.1"/>
    <property type="molecule type" value="Genomic_DNA"/>
</dbReference>
<evidence type="ECO:0000313" key="2">
    <source>
        <dbReference type="EMBL" id="MFH6769403.1"/>
    </source>
</evidence>